<dbReference type="GO" id="GO:0046061">
    <property type="term" value="P:dATP catabolic process"/>
    <property type="evidence" value="ECO:0007669"/>
    <property type="project" value="TreeGrafter"/>
</dbReference>
<dbReference type="GO" id="GO:0046076">
    <property type="term" value="P:dTTP catabolic process"/>
    <property type="evidence" value="ECO:0007669"/>
    <property type="project" value="TreeGrafter"/>
</dbReference>
<protein>
    <recommendedName>
        <fullName evidence="2">NTP pyrophosphohydrolase MazG-like domain-containing protein</fullName>
    </recommendedName>
</protein>
<dbReference type="EMBL" id="QQXK01000007">
    <property type="protein sequence ID" value="RII42877.1"/>
    <property type="molecule type" value="Genomic_DNA"/>
</dbReference>
<evidence type="ECO:0000259" key="2">
    <source>
        <dbReference type="Pfam" id="PF03819"/>
    </source>
</evidence>
<dbReference type="GO" id="GO:0046052">
    <property type="term" value="P:UTP catabolic process"/>
    <property type="evidence" value="ECO:0007669"/>
    <property type="project" value="TreeGrafter"/>
</dbReference>
<comment type="caution">
    <text evidence="3">The sequence shown here is derived from an EMBL/GenBank/DDBJ whole genome shotgun (WGS) entry which is preliminary data.</text>
</comment>
<dbReference type="Proteomes" id="UP000265419">
    <property type="component" value="Unassembled WGS sequence"/>
</dbReference>
<dbReference type="GO" id="GO:0046081">
    <property type="term" value="P:dUTP catabolic process"/>
    <property type="evidence" value="ECO:0007669"/>
    <property type="project" value="TreeGrafter"/>
</dbReference>
<dbReference type="PANTHER" id="PTHR30522">
    <property type="entry name" value="NUCLEOSIDE TRIPHOSPHATE PYROPHOSPHOHYDROLASE"/>
    <property type="match status" value="1"/>
</dbReference>
<feature type="compositionally biased region" description="Basic and acidic residues" evidence="1">
    <location>
        <begin position="115"/>
        <end position="141"/>
    </location>
</feature>
<feature type="region of interest" description="Disordered" evidence="1">
    <location>
        <begin position="111"/>
        <end position="151"/>
    </location>
</feature>
<dbReference type="AlphaFoldDB" id="A0A399JE81"/>
<dbReference type="GO" id="GO:0047429">
    <property type="term" value="F:nucleoside triphosphate diphosphatase activity"/>
    <property type="evidence" value="ECO:0007669"/>
    <property type="project" value="TreeGrafter"/>
</dbReference>
<dbReference type="RefSeq" id="WP_119424022.1">
    <property type="nucleotide sequence ID" value="NZ_QQXK01000007.1"/>
</dbReference>
<sequence>MPQTRTDPHAALDRLVGVVDALRENCGWTARLTPERLAPYLVEEAAEVSETVAAGQLGSPLASELGDILFQILLHARLGEERGEMTLTDVIEALEAKLLRRNTHVFAEDGSVLAEPDRDPDAAERAWQRAKAAERAARGEDPAGEADPLQGLPASLSALSLAQKALGRAAGRTEVFAHQTHDAAVPGPGAPGAAGAGPSHAPSGAGPGLAPSGAGEATEDHADAIGEAILAQVSLARAAGVDADRALRDALTRHLSQGTR</sequence>
<dbReference type="Pfam" id="PF03819">
    <property type="entry name" value="MazG"/>
    <property type="match status" value="1"/>
</dbReference>
<keyword evidence="4" id="KW-1185">Reference proteome</keyword>
<accession>A0A399JE81</accession>
<dbReference type="InterPro" id="IPR048015">
    <property type="entry name" value="NTP-PPase_MazG-like_N"/>
</dbReference>
<dbReference type="SUPFAM" id="SSF101386">
    <property type="entry name" value="all-alpha NTP pyrophosphatases"/>
    <property type="match status" value="1"/>
</dbReference>
<dbReference type="GO" id="GO:0006203">
    <property type="term" value="P:dGTP catabolic process"/>
    <property type="evidence" value="ECO:0007669"/>
    <property type="project" value="TreeGrafter"/>
</dbReference>
<dbReference type="Gene3D" id="1.10.287.1080">
    <property type="entry name" value="MazG-like"/>
    <property type="match status" value="1"/>
</dbReference>
<evidence type="ECO:0000313" key="4">
    <source>
        <dbReference type="Proteomes" id="UP000265419"/>
    </source>
</evidence>
<feature type="domain" description="NTP pyrophosphohydrolase MazG-like" evidence="2">
    <location>
        <begin position="33"/>
        <end position="106"/>
    </location>
</feature>
<gene>
    <name evidence="3" type="ORF">DWB68_04855</name>
</gene>
<evidence type="ECO:0000313" key="3">
    <source>
        <dbReference type="EMBL" id="RII42877.1"/>
    </source>
</evidence>
<dbReference type="PANTHER" id="PTHR30522:SF0">
    <property type="entry name" value="NUCLEOSIDE TRIPHOSPHATE PYROPHOSPHOHYDROLASE"/>
    <property type="match status" value="1"/>
</dbReference>
<name>A0A399JE81_9MICC</name>
<dbReference type="InterPro" id="IPR004518">
    <property type="entry name" value="MazG-like_dom"/>
</dbReference>
<proteinExistence type="predicted"/>
<evidence type="ECO:0000256" key="1">
    <source>
        <dbReference type="SAM" id="MobiDB-lite"/>
    </source>
</evidence>
<feature type="region of interest" description="Disordered" evidence="1">
    <location>
        <begin position="182"/>
        <end position="219"/>
    </location>
</feature>
<dbReference type="CDD" id="cd11528">
    <property type="entry name" value="NTP-PPase_MazG_Nterm"/>
    <property type="match status" value="1"/>
</dbReference>
<reference evidence="3 4" key="1">
    <citation type="submission" date="2018-07" db="EMBL/GenBank/DDBJ databases">
        <title>Arthrobacter sp. nov., isolated from raw cow's milk with high bacterial count.</title>
        <authorList>
            <person name="Hahne J."/>
            <person name="Isele D."/>
            <person name="Lipski A."/>
        </authorList>
    </citation>
    <scope>NUCLEOTIDE SEQUENCE [LARGE SCALE GENOMIC DNA]</scope>
    <source>
        <strain evidence="3 4">JZ R-35</strain>
    </source>
</reference>
<feature type="compositionally biased region" description="Low complexity" evidence="1">
    <location>
        <begin position="196"/>
        <end position="215"/>
    </location>
</feature>
<organism evidence="3 4">
    <name type="scientific">Galactobacter valiniphilus</name>
    <dbReference type="NCBI Taxonomy" id="2676122"/>
    <lineage>
        <taxon>Bacteria</taxon>
        <taxon>Bacillati</taxon>
        <taxon>Actinomycetota</taxon>
        <taxon>Actinomycetes</taxon>
        <taxon>Micrococcales</taxon>
        <taxon>Micrococcaceae</taxon>
        <taxon>Galactobacter</taxon>
    </lineage>
</organism>
<dbReference type="GO" id="GO:0046047">
    <property type="term" value="P:TTP catabolic process"/>
    <property type="evidence" value="ECO:0007669"/>
    <property type="project" value="TreeGrafter"/>
</dbReference>
<dbReference type="InterPro" id="IPR011551">
    <property type="entry name" value="NTP_PyrPHydrolase_MazG"/>
</dbReference>